<reference evidence="3" key="1">
    <citation type="journal article" date="2021" name="Cell">
        <title>Tracing the genetic footprints of vertebrate landing in non-teleost ray-finned fishes.</title>
        <authorList>
            <person name="Bi X."/>
            <person name="Wang K."/>
            <person name="Yang L."/>
            <person name="Pan H."/>
            <person name="Jiang H."/>
            <person name="Wei Q."/>
            <person name="Fang M."/>
            <person name="Yu H."/>
            <person name="Zhu C."/>
            <person name="Cai Y."/>
            <person name="He Y."/>
            <person name="Gan X."/>
            <person name="Zeng H."/>
            <person name="Yu D."/>
            <person name="Zhu Y."/>
            <person name="Jiang H."/>
            <person name="Qiu Q."/>
            <person name="Yang H."/>
            <person name="Zhang Y.E."/>
            <person name="Wang W."/>
            <person name="Zhu M."/>
            <person name="He S."/>
            <person name="Zhang G."/>
        </authorList>
    </citation>
    <scope>NUCLEOTIDE SEQUENCE</scope>
    <source>
        <strain evidence="3">Bchr_001</strain>
    </source>
</reference>
<name>A0ABS2Z3D8_POLSE</name>
<dbReference type="EMBL" id="JAAWVN010017942">
    <property type="protein sequence ID" value="MBN3292731.1"/>
    <property type="molecule type" value="Genomic_DNA"/>
</dbReference>
<evidence type="ECO:0000313" key="4">
    <source>
        <dbReference type="Proteomes" id="UP001166052"/>
    </source>
</evidence>
<evidence type="ECO:0000259" key="2">
    <source>
        <dbReference type="Pfam" id="PF14763"/>
    </source>
</evidence>
<keyword evidence="4" id="KW-1185">Reference proteome</keyword>
<dbReference type="InterPro" id="IPR029438">
    <property type="entry name" value="HPS3_C"/>
</dbReference>
<dbReference type="Pfam" id="PF14761">
    <property type="entry name" value="HPS3_N"/>
    <property type="match status" value="1"/>
</dbReference>
<feature type="domain" description="BLOC-2 complex member HPS3 N-terminal" evidence="1">
    <location>
        <begin position="3"/>
        <end position="452"/>
    </location>
</feature>
<evidence type="ECO:0000313" key="3">
    <source>
        <dbReference type="EMBL" id="MBN3292731.1"/>
    </source>
</evidence>
<dbReference type="PANTHER" id="PTHR28633:SF1">
    <property type="entry name" value="BLOC-2 COMPLEX MEMBER HPS3"/>
    <property type="match status" value="1"/>
</dbReference>
<gene>
    <name evidence="3" type="primary">Hps3</name>
    <name evidence="3" type="ORF">GTO92_0009352</name>
</gene>
<dbReference type="InterPro" id="IPR029437">
    <property type="entry name" value="HPS3_N"/>
</dbReference>
<dbReference type="InterPro" id="IPR017216">
    <property type="entry name" value="HPS3"/>
</dbReference>
<feature type="non-terminal residue" evidence="3">
    <location>
        <position position="1"/>
    </location>
</feature>
<protein>
    <submittedName>
        <fullName evidence="3">HPS3 protein</fullName>
    </submittedName>
</protein>
<sequence>MVHVYNCHPFASQQIVPTEQEPGLFCCGGDVLFVVSAVGCKIEAFSLQEDRCTPFCRFSTMGNVLRIAHSEVGDYLVTIEEKSSSIYLRAYTNWRCQTAEKTRVGVRLLGHFVRNSSFRSSPKEQMEIIEIPLSETPLCISCCPDTGDLLVGCEKSLIIFKLKNEVLHEQLSALDFERFLILHVPGWIPTAVCYCAGYIAVQIDLEVLVVKLEYVQKSSQDVSIMLGNDERTDDKPDLKRQASQNETDDFCIFQKHQEMLGQAAVECGVSVTPEKTGVDFDEDIKIQYILYRRFAPDFFQGHTVEETQLRSLSLLPIYRTGDSNHCGDVRPRELLNMLCFFSLPNTGYLYSLKSPVELISNYQYPEKALAAVLSTRFLYVITSHDLQCFTVRCSALAARLEDPYMDTTMRALCLCKNHLILLSKADVDSDGIDRKVTKSTLSKKASFKKKTPEGGHGWNLYIVDNIPVIQLYREMVDYSKKYSASNSQSQNCVHLLCEAHLLLRAALMDPMLTKTDEREELMVAFKESCILLGDCYSRLDTRESHLALPYYKMSGWSMTDIINRNLTFSQKTHTFGKGFMFYLKNSLCDETGEELSTDIAEQVLTIFSSTEPSQLPHVVCSPSMINGNPATTFTCLEKWEAITPSVTVTLTKAAIALKMKDLQLYKRQMDRHAEMLQVYGFIEEPKLLIHRTPEGIKPTALACHLRETQDGLLVAATVALHENGKMKLTEADVFFKVLCKETGHTESEPQLLVDFWEALLVASAQESIIQDLLFKLVSVYIHRISAKENLGIKPLKTAEDLINSSTHYGLIFPWVTVITPAHFNIAYEYQEDLQKLQALLCGPSLEVSSIFPLLEHLSDKDNAGFSVHVLCASKQGQCEHAIVKLLDTCPEAIMLYANHELHHDKQALWWQKLLPELCERIKSSEDESDILLFSLKETLSVIAMELNPLDFLCLMPDDGMAAFFLPYLFECSQKSLITQGECN</sequence>
<feature type="non-terminal residue" evidence="3">
    <location>
        <position position="983"/>
    </location>
</feature>
<dbReference type="Proteomes" id="UP001166052">
    <property type="component" value="Unassembled WGS sequence"/>
</dbReference>
<accession>A0ABS2Z3D8</accession>
<dbReference type="PANTHER" id="PTHR28633">
    <property type="entry name" value="HERMANSKY-PUDLAK SYNDROME 3 PROTEIN"/>
    <property type="match status" value="1"/>
</dbReference>
<comment type="caution">
    <text evidence="3">The sequence shown here is derived from an EMBL/GenBank/DDBJ whole genome shotgun (WGS) entry which is preliminary data.</text>
</comment>
<evidence type="ECO:0000259" key="1">
    <source>
        <dbReference type="Pfam" id="PF14761"/>
    </source>
</evidence>
<feature type="domain" description="BLOC-2 complex member HPS3 C-terminal" evidence="2">
    <location>
        <begin position="470"/>
        <end position="974"/>
    </location>
</feature>
<proteinExistence type="predicted"/>
<dbReference type="Pfam" id="PF14763">
    <property type="entry name" value="HPS3_C"/>
    <property type="match status" value="1"/>
</dbReference>
<organism evidence="3 4">
    <name type="scientific">Polypterus senegalus</name>
    <name type="common">Senegal bichir</name>
    <dbReference type="NCBI Taxonomy" id="55291"/>
    <lineage>
        <taxon>Eukaryota</taxon>
        <taxon>Metazoa</taxon>
        <taxon>Chordata</taxon>
        <taxon>Craniata</taxon>
        <taxon>Vertebrata</taxon>
        <taxon>Euteleostomi</taxon>
        <taxon>Actinopterygii</taxon>
        <taxon>Polypteriformes</taxon>
        <taxon>Polypteridae</taxon>
        <taxon>Polypterus</taxon>
    </lineage>
</organism>